<dbReference type="PANTHER" id="PTHR28008">
    <property type="entry name" value="DOMAIN PROTEIN, PUTATIVE (AFU_ORTHOLOGUE AFUA_3G10980)-RELATED"/>
    <property type="match status" value="1"/>
</dbReference>
<evidence type="ECO:0000313" key="3">
    <source>
        <dbReference type="EMBL" id="MDO3721150.1"/>
    </source>
</evidence>
<dbReference type="RefSeq" id="WP_302909151.1">
    <property type="nucleotide sequence ID" value="NZ_JAUMIS010000001.1"/>
</dbReference>
<keyword evidence="1" id="KW-1133">Transmembrane helix</keyword>
<organism evidence="3 4">
    <name type="scientific">Marinobacter suaedae</name>
    <dbReference type="NCBI Taxonomy" id="3057675"/>
    <lineage>
        <taxon>Bacteria</taxon>
        <taxon>Pseudomonadati</taxon>
        <taxon>Pseudomonadota</taxon>
        <taxon>Gammaproteobacteria</taxon>
        <taxon>Pseudomonadales</taxon>
        <taxon>Marinobacteraceae</taxon>
        <taxon>Marinobacter</taxon>
    </lineage>
</organism>
<dbReference type="Proteomes" id="UP001168640">
    <property type="component" value="Unassembled WGS sequence"/>
</dbReference>
<accession>A0ABT8VYU5</accession>
<dbReference type="InterPro" id="IPR006976">
    <property type="entry name" value="VanZ-like"/>
</dbReference>
<dbReference type="PANTHER" id="PTHR28008:SF1">
    <property type="entry name" value="DOMAIN PROTEIN, PUTATIVE (AFU_ORTHOLOGUE AFUA_3G10980)-RELATED"/>
    <property type="match status" value="1"/>
</dbReference>
<keyword evidence="4" id="KW-1185">Reference proteome</keyword>
<evidence type="ECO:0000256" key="1">
    <source>
        <dbReference type="SAM" id="Phobius"/>
    </source>
</evidence>
<evidence type="ECO:0000313" key="4">
    <source>
        <dbReference type="Proteomes" id="UP001168640"/>
    </source>
</evidence>
<sequence length="130" mass="14020">MVPVKALVLDVLNCRPLWRAALALSVLAIAILATTSKPYLMPAQGHDKLIHLLAFLELTILIRLAWPKPHPLLYAPVLLAFGLIIEGVQETLPYRVFSTSDLLAGAAGVALGMLPWPRSLLPATDAESHG</sequence>
<feature type="domain" description="VanZ-like" evidence="2">
    <location>
        <begin position="49"/>
        <end position="114"/>
    </location>
</feature>
<dbReference type="Pfam" id="PF04892">
    <property type="entry name" value="VanZ"/>
    <property type="match status" value="1"/>
</dbReference>
<feature type="transmembrane region" description="Helical" evidence="1">
    <location>
        <begin position="20"/>
        <end position="40"/>
    </location>
</feature>
<name>A0ABT8VYU5_9GAMM</name>
<keyword evidence="1" id="KW-0812">Transmembrane</keyword>
<feature type="transmembrane region" description="Helical" evidence="1">
    <location>
        <begin position="49"/>
        <end position="66"/>
    </location>
</feature>
<comment type="caution">
    <text evidence="3">The sequence shown here is derived from an EMBL/GenBank/DDBJ whole genome shotgun (WGS) entry which is preliminary data.</text>
</comment>
<keyword evidence="1" id="KW-0472">Membrane</keyword>
<feature type="transmembrane region" description="Helical" evidence="1">
    <location>
        <begin position="72"/>
        <end position="89"/>
    </location>
</feature>
<reference evidence="3" key="1">
    <citation type="submission" date="2023-07" db="EMBL/GenBank/DDBJ databases">
        <title>Marinobacter sp. chi1 genome sequencing and assembly.</title>
        <authorList>
            <person name="Park S."/>
        </authorList>
    </citation>
    <scope>NUCLEOTIDE SEQUENCE</scope>
    <source>
        <strain evidence="3">Chi1</strain>
    </source>
</reference>
<protein>
    <submittedName>
        <fullName evidence="3">VanZ family protein</fullName>
    </submittedName>
</protein>
<dbReference type="EMBL" id="JAUMIS010000001">
    <property type="protein sequence ID" value="MDO3721150.1"/>
    <property type="molecule type" value="Genomic_DNA"/>
</dbReference>
<proteinExistence type="predicted"/>
<evidence type="ECO:0000259" key="2">
    <source>
        <dbReference type="Pfam" id="PF04892"/>
    </source>
</evidence>
<gene>
    <name evidence="3" type="ORF">QVZ43_05410</name>
</gene>